<proteinExistence type="predicted"/>
<dbReference type="GO" id="GO:0005829">
    <property type="term" value="C:cytosol"/>
    <property type="evidence" value="ECO:0007669"/>
    <property type="project" value="TreeGrafter"/>
</dbReference>
<accession>A0A8S1JVI3</accession>
<dbReference type="PANTHER" id="PTHR24348:SF22">
    <property type="entry name" value="NON-SPECIFIC SERINE_THREONINE PROTEIN KINASE"/>
    <property type="match status" value="1"/>
</dbReference>
<comment type="subunit">
    <text evidence="1">Monomer.</text>
</comment>
<keyword evidence="4" id="KW-0418">Kinase</keyword>
<feature type="binding site" evidence="6">
    <location>
        <position position="61"/>
    </location>
    <ligand>
        <name>ATP</name>
        <dbReference type="ChEBI" id="CHEBI:30616"/>
    </ligand>
</feature>
<dbReference type="EMBL" id="CAJJDN010000001">
    <property type="protein sequence ID" value="CAD8046461.1"/>
    <property type="molecule type" value="Genomic_DNA"/>
</dbReference>
<dbReference type="GO" id="GO:0010506">
    <property type="term" value="P:regulation of autophagy"/>
    <property type="evidence" value="ECO:0007669"/>
    <property type="project" value="InterPro"/>
</dbReference>
<comment type="caution">
    <text evidence="9">The sequence shown here is derived from an EMBL/GenBank/DDBJ whole genome shotgun (WGS) entry which is preliminary data.</text>
</comment>
<dbReference type="FunFam" id="1.10.510.10:FF:000571">
    <property type="entry name" value="Maternal embryonic leucine zipper kinase"/>
    <property type="match status" value="1"/>
</dbReference>
<dbReference type="GO" id="GO:0000045">
    <property type="term" value="P:autophagosome assembly"/>
    <property type="evidence" value="ECO:0007669"/>
    <property type="project" value="TreeGrafter"/>
</dbReference>
<sequence length="587" mass="67325">MYLAQKQVYSQHPSYPSSSSSNVKKMIENFSYGLHQQIGKGFSSKVYKGQNEVTGETVAIKVIDKALLKTPLHHALLTSEIEALSTLDSQYIMKLYKVFQTQNNTYLITEFCEDGDLGSKLNKIGKFSEQQTQNIVFGLVKAYKLLKQNGIIHRDIKPANVLLSQCGTPKLADFGFATTPNSPPLLPNVNVGSPLYMSPQALKNNKYSDKSDIWAIGVSAFEILYGQVPWQATSEKELAQKMVNVPLQFPSSTKVSQECKEFLKRCLTVNENERASIEELEKHPWIKGPELAFQVNRQPTLLKQKTLEQTKEGKENSAKKLPCDSINRSAKKHTTQIIKPSGLQTKQTETSCFDIKTTSSNIEYTIMSQINFCKYLFRVINLIETSNLIRIEYLKDKLIFFALKNIMIKMYKLKDIESNPLDIIGFDKYKTSPQFQSVQIMIQSNFTKYQSYFKNIWQNLQLNKSELQIDKKFDAIFDENFTEFESFYIIFNSVLRQAIKELHKEIDRKLISDDITKTLPGELEKEVVLLDYLVTYFQLSLLILDTFNKPTEFAQKSKIEHIAEGSPVRLTFGHFLEIKNKINDLEI</sequence>
<evidence type="ECO:0000256" key="1">
    <source>
        <dbReference type="ARBA" id="ARBA00011245"/>
    </source>
</evidence>
<evidence type="ECO:0000256" key="7">
    <source>
        <dbReference type="SAM" id="MobiDB-lite"/>
    </source>
</evidence>
<dbReference type="PROSITE" id="PS50011">
    <property type="entry name" value="PROTEIN_KINASE_DOM"/>
    <property type="match status" value="1"/>
</dbReference>
<keyword evidence="2" id="KW-0808">Transferase</keyword>
<dbReference type="GO" id="GO:0005776">
    <property type="term" value="C:autophagosome"/>
    <property type="evidence" value="ECO:0007669"/>
    <property type="project" value="TreeGrafter"/>
</dbReference>
<evidence type="ECO:0000313" key="9">
    <source>
        <dbReference type="EMBL" id="CAD8046461.1"/>
    </source>
</evidence>
<dbReference type="OrthoDB" id="312599at2759"/>
<dbReference type="SMART" id="SM00220">
    <property type="entry name" value="S_TKc"/>
    <property type="match status" value="1"/>
</dbReference>
<feature type="domain" description="Protein kinase" evidence="8">
    <location>
        <begin position="32"/>
        <end position="286"/>
    </location>
</feature>
<evidence type="ECO:0000256" key="5">
    <source>
        <dbReference type="ARBA" id="ARBA00022840"/>
    </source>
</evidence>
<evidence type="ECO:0000256" key="2">
    <source>
        <dbReference type="ARBA" id="ARBA00022679"/>
    </source>
</evidence>
<dbReference type="GO" id="GO:0016020">
    <property type="term" value="C:membrane"/>
    <property type="evidence" value="ECO:0007669"/>
    <property type="project" value="TreeGrafter"/>
</dbReference>
<dbReference type="PANTHER" id="PTHR24348">
    <property type="entry name" value="SERINE/THREONINE-PROTEIN KINASE UNC-51-RELATED"/>
    <property type="match status" value="1"/>
</dbReference>
<dbReference type="GO" id="GO:0004674">
    <property type="term" value="F:protein serine/threonine kinase activity"/>
    <property type="evidence" value="ECO:0007669"/>
    <property type="project" value="InterPro"/>
</dbReference>
<dbReference type="GO" id="GO:0005524">
    <property type="term" value="F:ATP binding"/>
    <property type="evidence" value="ECO:0007669"/>
    <property type="project" value="UniProtKB-UniRule"/>
</dbReference>
<feature type="region of interest" description="Disordered" evidence="7">
    <location>
        <begin position="1"/>
        <end position="21"/>
    </location>
</feature>
<dbReference type="PROSITE" id="PS00108">
    <property type="entry name" value="PROTEIN_KINASE_ST"/>
    <property type="match status" value="1"/>
</dbReference>
<protein>
    <recommendedName>
        <fullName evidence="8">Protein kinase domain-containing protein</fullName>
    </recommendedName>
</protein>
<keyword evidence="5 6" id="KW-0067">ATP-binding</keyword>
<dbReference type="PROSITE" id="PS00107">
    <property type="entry name" value="PROTEIN_KINASE_ATP"/>
    <property type="match status" value="1"/>
</dbReference>
<dbReference type="Pfam" id="PF00069">
    <property type="entry name" value="Pkinase"/>
    <property type="match status" value="1"/>
</dbReference>
<name>A0A8S1JVI3_9CILI</name>
<evidence type="ECO:0000259" key="8">
    <source>
        <dbReference type="PROSITE" id="PS50011"/>
    </source>
</evidence>
<gene>
    <name evidence="9" type="ORF">PSON_ATCC_30995.1.T0010623</name>
</gene>
<dbReference type="InterPro" id="IPR000719">
    <property type="entry name" value="Prot_kinase_dom"/>
</dbReference>
<evidence type="ECO:0000313" key="10">
    <source>
        <dbReference type="Proteomes" id="UP000692954"/>
    </source>
</evidence>
<dbReference type="AlphaFoldDB" id="A0A8S1JVI3"/>
<keyword evidence="10" id="KW-1185">Reference proteome</keyword>
<reference evidence="9" key="1">
    <citation type="submission" date="2021-01" db="EMBL/GenBank/DDBJ databases">
        <authorList>
            <consortium name="Genoscope - CEA"/>
            <person name="William W."/>
        </authorList>
    </citation>
    <scope>NUCLEOTIDE SEQUENCE</scope>
</reference>
<dbReference type="InterPro" id="IPR045269">
    <property type="entry name" value="Atg1-like"/>
</dbReference>
<dbReference type="GO" id="GO:0000407">
    <property type="term" value="C:phagophore assembly site"/>
    <property type="evidence" value="ECO:0007669"/>
    <property type="project" value="TreeGrafter"/>
</dbReference>
<evidence type="ECO:0000256" key="4">
    <source>
        <dbReference type="ARBA" id="ARBA00022777"/>
    </source>
</evidence>
<dbReference type="InterPro" id="IPR008271">
    <property type="entry name" value="Ser/Thr_kinase_AS"/>
</dbReference>
<dbReference type="InterPro" id="IPR017441">
    <property type="entry name" value="Protein_kinase_ATP_BS"/>
</dbReference>
<evidence type="ECO:0000256" key="3">
    <source>
        <dbReference type="ARBA" id="ARBA00022741"/>
    </source>
</evidence>
<keyword evidence="3 6" id="KW-0547">Nucleotide-binding</keyword>
<evidence type="ECO:0000256" key="6">
    <source>
        <dbReference type="PROSITE-ProRule" id="PRU10141"/>
    </source>
</evidence>
<organism evidence="9 10">
    <name type="scientific">Paramecium sonneborni</name>
    <dbReference type="NCBI Taxonomy" id="65129"/>
    <lineage>
        <taxon>Eukaryota</taxon>
        <taxon>Sar</taxon>
        <taxon>Alveolata</taxon>
        <taxon>Ciliophora</taxon>
        <taxon>Intramacronucleata</taxon>
        <taxon>Oligohymenophorea</taxon>
        <taxon>Peniculida</taxon>
        <taxon>Parameciidae</taxon>
        <taxon>Paramecium</taxon>
    </lineage>
</organism>
<dbReference type="Proteomes" id="UP000692954">
    <property type="component" value="Unassembled WGS sequence"/>
</dbReference>
<feature type="compositionally biased region" description="Low complexity" evidence="7">
    <location>
        <begin position="9"/>
        <end position="21"/>
    </location>
</feature>